<dbReference type="InterPro" id="IPR008767">
    <property type="entry name" value="Phage_SPP1_head-tail_adaptor"/>
</dbReference>
<dbReference type="EMBL" id="FXAN01000053">
    <property type="protein sequence ID" value="SMG00335.1"/>
    <property type="molecule type" value="Genomic_DNA"/>
</dbReference>
<dbReference type="Gene3D" id="2.40.10.270">
    <property type="entry name" value="Bacteriophage SPP1 head-tail adaptor protein"/>
    <property type="match status" value="1"/>
</dbReference>
<evidence type="ECO:0000313" key="2">
    <source>
        <dbReference type="Proteomes" id="UP000198460"/>
    </source>
</evidence>
<name>A0A238H574_9BURK</name>
<dbReference type="NCBIfam" id="TIGR01563">
    <property type="entry name" value="gp16_SPP1"/>
    <property type="match status" value="1"/>
</dbReference>
<dbReference type="Proteomes" id="UP000198460">
    <property type="component" value="Unassembled WGS sequence"/>
</dbReference>
<dbReference type="Pfam" id="PF05521">
    <property type="entry name" value="Phage_HCP"/>
    <property type="match status" value="1"/>
</dbReference>
<organism evidence="1 2">
    <name type="scientific">Burkholderia singularis</name>
    <dbReference type="NCBI Taxonomy" id="1503053"/>
    <lineage>
        <taxon>Bacteria</taxon>
        <taxon>Pseudomonadati</taxon>
        <taxon>Pseudomonadota</taxon>
        <taxon>Betaproteobacteria</taxon>
        <taxon>Burkholderiales</taxon>
        <taxon>Burkholderiaceae</taxon>
        <taxon>Burkholderia</taxon>
        <taxon>pseudomallei group</taxon>
    </lineage>
</organism>
<evidence type="ECO:0000313" key="1">
    <source>
        <dbReference type="EMBL" id="SMG00335.1"/>
    </source>
</evidence>
<accession>A0A238H574</accession>
<protein>
    <submittedName>
        <fullName evidence="1">Phage protein</fullName>
    </submittedName>
</protein>
<reference evidence="1 2" key="1">
    <citation type="submission" date="2017-04" db="EMBL/GenBank/DDBJ databases">
        <authorList>
            <person name="Afonso C.L."/>
            <person name="Miller P.J."/>
            <person name="Scott M.A."/>
            <person name="Spackman E."/>
            <person name="Goraichik I."/>
            <person name="Dimitrov K.M."/>
            <person name="Suarez D.L."/>
            <person name="Swayne D.E."/>
        </authorList>
    </citation>
    <scope>NUCLEOTIDE SEQUENCE [LARGE SCALE GENOMIC DNA]</scope>
    <source>
        <strain evidence="1">LMG 28154</strain>
    </source>
</reference>
<proteinExistence type="predicted"/>
<dbReference type="AlphaFoldDB" id="A0A238H574"/>
<dbReference type="InterPro" id="IPR038666">
    <property type="entry name" value="SSP1_head-tail_sf"/>
</dbReference>
<sequence>MSGKEHVISGAIRSAAVASIRIRFRNDVDSEMRIRYDGWLYDIVAVLPNRKKGSLDLSVKVGEKYV</sequence>
<gene>
    <name evidence="1" type="ORF">BSIN_3405</name>
</gene>